<evidence type="ECO:0000256" key="3">
    <source>
        <dbReference type="ARBA" id="ARBA00022980"/>
    </source>
</evidence>
<dbReference type="PROSITE" id="PS00525">
    <property type="entry name" value="RIBOSOMAL_L6_1"/>
    <property type="match status" value="1"/>
</dbReference>
<evidence type="ECO:0000259" key="8">
    <source>
        <dbReference type="Pfam" id="PF00347"/>
    </source>
</evidence>
<dbReference type="InterPro" id="IPR036789">
    <property type="entry name" value="Ribosomal_uL6-like_a/b-dom_sf"/>
</dbReference>
<dbReference type="RefSeq" id="WP_073173471.1">
    <property type="nucleotide sequence ID" value="NZ_FQZE01000042.1"/>
</dbReference>
<reference evidence="9 10" key="1">
    <citation type="submission" date="2016-11" db="EMBL/GenBank/DDBJ databases">
        <authorList>
            <person name="Jaros S."/>
            <person name="Januszkiewicz K."/>
            <person name="Wedrychowicz H."/>
        </authorList>
    </citation>
    <scope>NUCLEOTIDE SEQUENCE [LARGE SCALE GENOMIC DNA]</scope>
    <source>
        <strain evidence="9 10">DSM 27063</strain>
    </source>
</reference>
<dbReference type="PIRSF" id="PIRSF002162">
    <property type="entry name" value="Ribosomal_L6"/>
    <property type="match status" value="1"/>
</dbReference>
<evidence type="ECO:0000256" key="4">
    <source>
        <dbReference type="ARBA" id="ARBA00023274"/>
    </source>
</evidence>
<protein>
    <recommendedName>
        <fullName evidence="5">Large ribosomal subunit protein uL6</fullName>
    </recommendedName>
</protein>
<accession>A0A1M6NG16</accession>
<dbReference type="HAMAP" id="MF_01365_B">
    <property type="entry name" value="Ribosomal_uL6_B"/>
    <property type="match status" value="1"/>
</dbReference>
<comment type="subunit">
    <text evidence="5">Part of the 50S ribosomal subunit.</text>
</comment>
<dbReference type="Pfam" id="PF00347">
    <property type="entry name" value="Ribosomal_L6"/>
    <property type="match status" value="2"/>
</dbReference>
<comment type="function">
    <text evidence="5 7">This protein binds to the 23S rRNA, and is important in its secondary structure. It is located near the subunit interface in the base of the L7/L12 stalk, and near the tRNA binding site of the peptidyltransferase center.</text>
</comment>
<evidence type="ECO:0000256" key="1">
    <source>
        <dbReference type="ARBA" id="ARBA00022730"/>
    </source>
</evidence>
<comment type="similarity">
    <text evidence="5 6">Belongs to the universal ribosomal protein uL6 family.</text>
</comment>
<dbReference type="AlphaFoldDB" id="A0A1M6NG16"/>
<keyword evidence="4 5" id="KW-0687">Ribonucleoprotein</keyword>
<evidence type="ECO:0000313" key="9">
    <source>
        <dbReference type="EMBL" id="SHJ94675.1"/>
    </source>
</evidence>
<organism evidence="9 10">
    <name type="scientific">Tangfeifania diversioriginum</name>
    <dbReference type="NCBI Taxonomy" id="1168035"/>
    <lineage>
        <taxon>Bacteria</taxon>
        <taxon>Pseudomonadati</taxon>
        <taxon>Bacteroidota</taxon>
        <taxon>Bacteroidia</taxon>
        <taxon>Marinilabiliales</taxon>
        <taxon>Prolixibacteraceae</taxon>
        <taxon>Tangfeifania</taxon>
    </lineage>
</organism>
<evidence type="ECO:0000256" key="6">
    <source>
        <dbReference type="RuleBase" id="RU003869"/>
    </source>
</evidence>
<dbReference type="NCBIfam" id="TIGR03654">
    <property type="entry name" value="L6_bact"/>
    <property type="match status" value="1"/>
</dbReference>
<dbReference type="PRINTS" id="PR00059">
    <property type="entry name" value="RIBOSOMALL6"/>
</dbReference>
<name>A0A1M6NG16_9BACT</name>
<dbReference type="OrthoDB" id="9805007at2"/>
<feature type="domain" description="Large ribosomal subunit protein uL6 alpha-beta" evidence="8">
    <location>
        <begin position="11"/>
        <end position="83"/>
    </location>
</feature>
<keyword evidence="2 5" id="KW-0694">RNA-binding</keyword>
<dbReference type="Gene3D" id="3.90.930.12">
    <property type="entry name" value="Ribosomal protein L6, alpha-beta domain"/>
    <property type="match status" value="2"/>
</dbReference>
<dbReference type="EMBL" id="FQZE01000042">
    <property type="protein sequence ID" value="SHJ94675.1"/>
    <property type="molecule type" value="Genomic_DNA"/>
</dbReference>
<keyword evidence="1 5" id="KW-0699">rRNA-binding</keyword>
<dbReference type="SUPFAM" id="SSF56053">
    <property type="entry name" value="Ribosomal protein L6"/>
    <property type="match status" value="2"/>
</dbReference>
<evidence type="ECO:0000256" key="5">
    <source>
        <dbReference type="HAMAP-Rule" id="MF_01365"/>
    </source>
</evidence>
<feature type="domain" description="Large ribosomal subunit protein uL6 alpha-beta" evidence="8">
    <location>
        <begin position="91"/>
        <end position="169"/>
    </location>
</feature>
<gene>
    <name evidence="5" type="primary">rplF</name>
    <name evidence="9" type="ORF">SAMN05444280_14223</name>
</gene>
<proteinExistence type="inferred from homology"/>
<dbReference type="GO" id="GO:0022625">
    <property type="term" value="C:cytosolic large ribosomal subunit"/>
    <property type="evidence" value="ECO:0007669"/>
    <property type="project" value="UniProtKB-UniRule"/>
</dbReference>
<dbReference type="InterPro" id="IPR019906">
    <property type="entry name" value="Ribosomal_uL6_bac-type"/>
</dbReference>
<sequence>MSRIGKWPIEIPSGVEVKLNDDHSVTVKGPLGELHQKLNPEIEVEIEDNTINFTRSGETKRLKSLHGLNRALVNNMVVGVTKGYEIKLELVGVGYRAEVLPNNVLDLVLGFAHHTYLQLPPEVQVEAKSDKRSNPIVTLKSVDKQLIGQVAAKIRSFRKPEPYKGKGIKFVGEVLRRKAGKAASK</sequence>
<dbReference type="PANTHER" id="PTHR11655">
    <property type="entry name" value="60S/50S RIBOSOMAL PROTEIN L6/L9"/>
    <property type="match status" value="1"/>
</dbReference>
<evidence type="ECO:0000313" key="10">
    <source>
        <dbReference type="Proteomes" id="UP000184050"/>
    </source>
</evidence>
<evidence type="ECO:0000256" key="2">
    <source>
        <dbReference type="ARBA" id="ARBA00022884"/>
    </source>
</evidence>
<dbReference type="FunFam" id="3.90.930.12:FF:000002">
    <property type="entry name" value="50S ribosomal protein L6"/>
    <property type="match status" value="1"/>
</dbReference>
<keyword evidence="10" id="KW-1185">Reference proteome</keyword>
<keyword evidence="3 5" id="KW-0689">Ribosomal protein</keyword>
<dbReference type="STRING" id="1168035.SAMN05444280_14223"/>
<dbReference type="GO" id="GO:0019843">
    <property type="term" value="F:rRNA binding"/>
    <property type="evidence" value="ECO:0007669"/>
    <property type="project" value="UniProtKB-UniRule"/>
</dbReference>
<dbReference type="PANTHER" id="PTHR11655:SF14">
    <property type="entry name" value="LARGE RIBOSOMAL SUBUNIT PROTEIN UL6M"/>
    <property type="match status" value="1"/>
</dbReference>
<dbReference type="GO" id="GO:0003735">
    <property type="term" value="F:structural constituent of ribosome"/>
    <property type="evidence" value="ECO:0007669"/>
    <property type="project" value="UniProtKB-UniRule"/>
</dbReference>
<dbReference type="GO" id="GO:0002181">
    <property type="term" value="P:cytoplasmic translation"/>
    <property type="evidence" value="ECO:0007669"/>
    <property type="project" value="TreeGrafter"/>
</dbReference>
<dbReference type="Proteomes" id="UP000184050">
    <property type="component" value="Unassembled WGS sequence"/>
</dbReference>
<evidence type="ECO:0000256" key="7">
    <source>
        <dbReference type="RuleBase" id="RU003870"/>
    </source>
</evidence>
<dbReference type="InterPro" id="IPR020040">
    <property type="entry name" value="Ribosomal_uL6_a/b-dom"/>
</dbReference>
<dbReference type="InterPro" id="IPR002358">
    <property type="entry name" value="Ribosomal_uL6_CS"/>
</dbReference>
<dbReference type="InterPro" id="IPR000702">
    <property type="entry name" value="Ribosomal_uL6-like"/>
</dbReference>